<feature type="transmembrane region" description="Helical" evidence="8">
    <location>
        <begin position="100"/>
        <end position="122"/>
    </location>
</feature>
<feature type="transmembrane region" description="Helical" evidence="8">
    <location>
        <begin position="61"/>
        <end position="80"/>
    </location>
</feature>
<evidence type="ECO:0000259" key="9">
    <source>
        <dbReference type="PROSITE" id="PS50262"/>
    </source>
</evidence>
<comment type="subcellular location">
    <subcellularLocation>
        <location evidence="1">Membrane</location>
        <topology evidence="1">Multi-pass membrane protein</topology>
    </subcellularLocation>
</comment>
<evidence type="ECO:0000313" key="11">
    <source>
        <dbReference type="Proteomes" id="UP001434883"/>
    </source>
</evidence>
<dbReference type="Gene3D" id="1.20.1070.10">
    <property type="entry name" value="Rhodopsin 7-helix transmembrane proteins"/>
    <property type="match status" value="1"/>
</dbReference>
<feature type="non-terminal residue" evidence="10">
    <location>
        <position position="347"/>
    </location>
</feature>
<evidence type="ECO:0000256" key="3">
    <source>
        <dbReference type="ARBA" id="ARBA00022692"/>
    </source>
</evidence>
<keyword evidence="5 8" id="KW-1133">Transmembrane helix</keyword>
<dbReference type="SUPFAM" id="SSF81321">
    <property type="entry name" value="Family A G protein-coupled receptor-like"/>
    <property type="match status" value="1"/>
</dbReference>
<proteinExistence type="predicted"/>
<evidence type="ECO:0000256" key="1">
    <source>
        <dbReference type="ARBA" id="ARBA00004141"/>
    </source>
</evidence>
<dbReference type="PROSITE" id="PS50262">
    <property type="entry name" value="G_PROTEIN_RECEP_F1_2"/>
    <property type="match status" value="1"/>
</dbReference>
<evidence type="ECO:0000256" key="6">
    <source>
        <dbReference type="ARBA" id="ARBA00023136"/>
    </source>
</evidence>
<gene>
    <name evidence="10" type="ORF">XENOCAPTIV_021106</name>
</gene>
<reference evidence="10 11" key="1">
    <citation type="submission" date="2021-06" db="EMBL/GenBank/DDBJ databases">
        <authorList>
            <person name="Palmer J.M."/>
        </authorList>
    </citation>
    <scope>NUCLEOTIDE SEQUENCE [LARGE SCALE GENOMIC DNA]</scope>
    <source>
        <strain evidence="10 11">XC_2019</strain>
        <tissue evidence="10">Muscle</tissue>
    </source>
</reference>
<keyword evidence="7" id="KW-0807">Transducer</keyword>
<evidence type="ECO:0000256" key="8">
    <source>
        <dbReference type="SAM" id="Phobius"/>
    </source>
</evidence>
<evidence type="ECO:0000313" key="10">
    <source>
        <dbReference type="EMBL" id="MEQ2219636.1"/>
    </source>
</evidence>
<feature type="transmembrane region" description="Helical" evidence="8">
    <location>
        <begin position="205"/>
        <end position="228"/>
    </location>
</feature>
<evidence type="ECO:0000256" key="7">
    <source>
        <dbReference type="ARBA" id="ARBA00023224"/>
    </source>
</evidence>
<dbReference type="PANTHER" id="PTHR26450">
    <property type="entry name" value="OLFACTORY RECEPTOR 56B1-RELATED"/>
    <property type="match status" value="1"/>
</dbReference>
<dbReference type="InterPro" id="IPR017452">
    <property type="entry name" value="GPCR_Rhodpsn_7TM"/>
</dbReference>
<dbReference type="InterPro" id="IPR000276">
    <property type="entry name" value="GPCR_Rhodpsn"/>
</dbReference>
<dbReference type="InterPro" id="IPR050402">
    <property type="entry name" value="OR51/52/56-like"/>
</dbReference>
<sequence length="347" mass="39062">MEPLKDNISSHKYFIFSGFTELGTLKSYISIPFLILFVVSLFANSLLIYVVVSQRSLHSPMYILIACMAFVDMSLPLLLIPNLLLNVLFNWRGISLSGCLVQMFFVHFLGTCQSTLLLWMALDRYFAICIPLCYHEYMSLHRFLKFVIPLLIRNVIMILMVVVLAGSLSYCFKNVINHCICEHMALVELACGSTNINSLVGLMTVFLVTVFDFFCITTSYIIIFCSVLRSGKSSGKALHTCMTHIIVMVISLTFVLTAFLSYRIRTSLPAAGRLSVSIMYLFLPSCFNPIIYGIRTTEIRQHIWRTLSPCWPVQTVNCSSANTTRELEEAVPPSPPATTGVLLDIHS</sequence>
<dbReference type="Pfam" id="PF13853">
    <property type="entry name" value="7tm_4"/>
    <property type="match status" value="1"/>
</dbReference>
<feature type="transmembrane region" description="Helical" evidence="8">
    <location>
        <begin position="240"/>
        <end position="262"/>
    </location>
</feature>
<keyword evidence="4" id="KW-0552">Olfaction</keyword>
<dbReference type="PRINTS" id="PR00245">
    <property type="entry name" value="OLFACTORYR"/>
</dbReference>
<keyword evidence="3 8" id="KW-0812">Transmembrane</keyword>
<dbReference type="InterPro" id="IPR000725">
    <property type="entry name" value="Olfact_rcpt"/>
</dbReference>
<organism evidence="10 11">
    <name type="scientific">Xenoophorus captivus</name>
    <dbReference type="NCBI Taxonomy" id="1517983"/>
    <lineage>
        <taxon>Eukaryota</taxon>
        <taxon>Metazoa</taxon>
        <taxon>Chordata</taxon>
        <taxon>Craniata</taxon>
        <taxon>Vertebrata</taxon>
        <taxon>Euteleostomi</taxon>
        <taxon>Actinopterygii</taxon>
        <taxon>Neopterygii</taxon>
        <taxon>Teleostei</taxon>
        <taxon>Neoteleostei</taxon>
        <taxon>Acanthomorphata</taxon>
        <taxon>Ovalentaria</taxon>
        <taxon>Atherinomorphae</taxon>
        <taxon>Cyprinodontiformes</taxon>
        <taxon>Goodeidae</taxon>
        <taxon>Xenoophorus</taxon>
    </lineage>
</organism>
<feature type="transmembrane region" description="Helical" evidence="8">
    <location>
        <begin position="274"/>
        <end position="294"/>
    </location>
</feature>
<dbReference type="SMART" id="SM01381">
    <property type="entry name" value="7TM_GPCR_Srsx"/>
    <property type="match status" value="1"/>
</dbReference>
<keyword evidence="11" id="KW-1185">Reference proteome</keyword>
<protein>
    <recommendedName>
        <fullName evidence="9">G-protein coupled receptors family 1 profile domain-containing protein</fullName>
    </recommendedName>
</protein>
<evidence type="ECO:0000256" key="2">
    <source>
        <dbReference type="ARBA" id="ARBA00022606"/>
    </source>
</evidence>
<dbReference type="EMBL" id="JAHRIN010080214">
    <property type="protein sequence ID" value="MEQ2219636.1"/>
    <property type="molecule type" value="Genomic_DNA"/>
</dbReference>
<keyword evidence="2" id="KW-0716">Sensory transduction</keyword>
<dbReference type="PRINTS" id="PR00237">
    <property type="entry name" value="GPCRRHODOPSN"/>
</dbReference>
<accession>A0ABV0SIG7</accession>
<comment type="caution">
    <text evidence="10">The sequence shown here is derived from an EMBL/GenBank/DDBJ whole genome shotgun (WGS) entry which is preliminary data.</text>
</comment>
<keyword evidence="6 8" id="KW-0472">Membrane</keyword>
<evidence type="ECO:0000256" key="5">
    <source>
        <dbReference type="ARBA" id="ARBA00022989"/>
    </source>
</evidence>
<evidence type="ECO:0000256" key="4">
    <source>
        <dbReference type="ARBA" id="ARBA00022725"/>
    </source>
</evidence>
<feature type="transmembrane region" description="Helical" evidence="8">
    <location>
        <begin position="29"/>
        <end position="52"/>
    </location>
</feature>
<feature type="transmembrane region" description="Helical" evidence="8">
    <location>
        <begin position="143"/>
        <end position="165"/>
    </location>
</feature>
<dbReference type="Proteomes" id="UP001434883">
    <property type="component" value="Unassembled WGS sequence"/>
</dbReference>
<feature type="domain" description="G-protein coupled receptors family 1 profile" evidence="9">
    <location>
        <begin position="43"/>
        <end position="292"/>
    </location>
</feature>
<dbReference type="PANTHER" id="PTHR26450:SF391">
    <property type="entry name" value="ODORANT RECEPTOR-RELATED"/>
    <property type="match status" value="1"/>
</dbReference>
<name>A0ABV0SIG7_9TELE</name>